<dbReference type="SMART" id="SM01321">
    <property type="entry name" value="Y1_Tnp"/>
    <property type="match status" value="1"/>
</dbReference>
<dbReference type="PANTHER" id="PTHR34322:SF2">
    <property type="entry name" value="TRANSPOSASE IS200-LIKE DOMAIN-CONTAINING PROTEIN"/>
    <property type="match status" value="1"/>
</dbReference>
<organism evidence="2 3">
    <name type="scientific">Sporosarcina quadrami</name>
    <dbReference type="NCBI Taxonomy" id="2762234"/>
    <lineage>
        <taxon>Bacteria</taxon>
        <taxon>Bacillati</taxon>
        <taxon>Bacillota</taxon>
        <taxon>Bacilli</taxon>
        <taxon>Bacillales</taxon>
        <taxon>Caryophanaceae</taxon>
        <taxon>Sporosarcina</taxon>
    </lineage>
</organism>
<dbReference type="Proteomes" id="UP000626786">
    <property type="component" value="Unassembled WGS sequence"/>
</dbReference>
<dbReference type="Pfam" id="PF01797">
    <property type="entry name" value="Y1_Tnp"/>
    <property type="match status" value="1"/>
</dbReference>
<evidence type="ECO:0000259" key="1">
    <source>
        <dbReference type="SMART" id="SM01321"/>
    </source>
</evidence>
<dbReference type="PANTHER" id="PTHR34322">
    <property type="entry name" value="TRANSPOSASE, Y1_TNP DOMAIN-CONTAINING"/>
    <property type="match status" value="1"/>
</dbReference>
<feature type="domain" description="Transposase IS200-like" evidence="1">
    <location>
        <begin position="9"/>
        <end position="122"/>
    </location>
</feature>
<reference evidence="2 3" key="1">
    <citation type="submission" date="2020-08" db="EMBL/GenBank/DDBJ databases">
        <title>A Genomic Blueprint of the Chicken Gut Microbiome.</title>
        <authorList>
            <person name="Gilroy R."/>
            <person name="Ravi A."/>
            <person name="Getino M."/>
            <person name="Pursley I."/>
            <person name="Horton D.L."/>
            <person name="Alikhan N.-F."/>
            <person name="Baker D."/>
            <person name="Gharbi K."/>
            <person name="Hall N."/>
            <person name="Watson M."/>
            <person name="Adriaenssens E.M."/>
            <person name="Foster-Nyarko E."/>
            <person name="Jarju S."/>
            <person name="Secka A."/>
            <person name="Antonio M."/>
            <person name="Oren A."/>
            <person name="Chaudhuri R."/>
            <person name="La Ragione R.M."/>
            <person name="Hildebrand F."/>
            <person name="Pallen M.J."/>
        </authorList>
    </citation>
    <scope>NUCLEOTIDE SEQUENCE [LARGE SCALE GENOMIC DNA]</scope>
    <source>
        <strain evidence="2 3">Sa2YVA2</strain>
    </source>
</reference>
<gene>
    <name evidence="2" type="ORF">H9649_09790</name>
</gene>
<name>A0ABR8UA07_9BACL</name>
<dbReference type="InterPro" id="IPR036515">
    <property type="entry name" value="Transposase_17_sf"/>
</dbReference>
<evidence type="ECO:0000313" key="2">
    <source>
        <dbReference type="EMBL" id="MBD7984875.1"/>
    </source>
</evidence>
<dbReference type="InterPro" id="IPR002686">
    <property type="entry name" value="Transposase_17"/>
</dbReference>
<sequence length="190" mass="23049">MPRRKRDWRPHAYYHVGMRGNNRDNIFQTHEDKIHLMRAMEYTYAKHPFTLLAYCIMSNHYHLIIRSETNLSKIMAYINRRYSDYYSKRYDHVGRIYEKRYYSALIQSPQAILSISSYIHRNPIDTTIPLVINMEDYLYSSFMYYKHNNLTPPPFMNTNLITTYLPNPLTKTNESYCLYCLAYKEDMEEF</sequence>
<dbReference type="SUPFAM" id="SSF143422">
    <property type="entry name" value="Transposase IS200-like"/>
    <property type="match status" value="1"/>
</dbReference>
<protein>
    <submittedName>
        <fullName evidence="2">Transposase</fullName>
    </submittedName>
</protein>
<comment type="caution">
    <text evidence="2">The sequence shown here is derived from an EMBL/GenBank/DDBJ whole genome shotgun (WGS) entry which is preliminary data.</text>
</comment>
<dbReference type="RefSeq" id="WP_191694562.1">
    <property type="nucleotide sequence ID" value="NZ_JACSQN010000007.1"/>
</dbReference>
<dbReference type="EMBL" id="JACSQN010000007">
    <property type="protein sequence ID" value="MBD7984875.1"/>
    <property type="molecule type" value="Genomic_DNA"/>
</dbReference>
<dbReference type="Gene3D" id="3.30.70.1290">
    <property type="entry name" value="Transposase IS200-like"/>
    <property type="match status" value="1"/>
</dbReference>
<evidence type="ECO:0000313" key="3">
    <source>
        <dbReference type="Proteomes" id="UP000626786"/>
    </source>
</evidence>
<keyword evidence="3" id="KW-1185">Reference proteome</keyword>
<proteinExistence type="predicted"/>
<accession>A0ABR8UA07</accession>